<name>A0A2P2L7G9_RHIMU</name>
<organism evidence="1">
    <name type="scientific">Rhizophora mucronata</name>
    <name type="common">Asiatic mangrove</name>
    <dbReference type="NCBI Taxonomy" id="61149"/>
    <lineage>
        <taxon>Eukaryota</taxon>
        <taxon>Viridiplantae</taxon>
        <taxon>Streptophyta</taxon>
        <taxon>Embryophyta</taxon>
        <taxon>Tracheophyta</taxon>
        <taxon>Spermatophyta</taxon>
        <taxon>Magnoliopsida</taxon>
        <taxon>eudicotyledons</taxon>
        <taxon>Gunneridae</taxon>
        <taxon>Pentapetalae</taxon>
        <taxon>rosids</taxon>
        <taxon>fabids</taxon>
        <taxon>Malpighiales</taxon>
        <taxon>Rhizophoraceae</taxon>
        <taxon>Rhizophora</taxon>
    </lineage>
</organism>
<dbReference type="AlphaFoldDB" id="A0A2P2L7G9"/>
<accession>A0A2P2L7G9</accession>
<protein>
    <submittedName>
        <fullName evidence="1">Uncharacterized protein</fullName>
    </submittedName>
</protein>
<evidence type="ECO:0000313" key="1">
    <source>
        <dbReference type="EMBL" id="MBX13912.1"/>
    </source>
</evidence>
<reference evidence="1" key="1">
    <citation type="submission" date="2018-02" db="EMBL/GenBank/DDBJ databases">
        <title>Rhizophora mucronata_Transcriptome.</title>
        <authorList>
            <person name="Meera S.P."/>
            <person name="Sreeshan A."/>
            <person name="Augustine A."/>
        </authorList>
    </citation>
    <scope>NUCLEOTIDE SEQUENCE</scope>
    <source>
        <tissue evidence="1">Leaf</tissue>
    </source>
</reference>
<sequence>MCLKKYDVSIPILHFLNSQVQNLFYQGHLIVFVSLRLNFACYVANLVSAHLEGL</sequence>
<dbReference type="EMBL" id="GGEC01033428">
    <property type="protein sequence ID" value="MBX13912.1"/>
    <property type="molecule type" value="Transcribed_RNA"/>
</dbReference>
<proteinExistence type="predicted"/>